<dbReference type="AlphaFoldDB" id="A0A926VKU7"/>
<dbReference type="EMBL" id="JACJPW010000131">
    <property type="protein sequence ID" value="MBD2185599.1"/>
    <property type="molecule type" value="Genomic_DNA"/>
</dbReference>
<name>A0A926VKU7_9CYAN</name>
<gene>
    <name evidence="1" type="primary">patD</name>
    <name evidence="1" type="ORF">H6G03_31795</name>
</gene>
<organism evidence="1 2">
    <name type="scientific">Aerosakkonema funiforme FACHB-1375</name>
    <dbReference type="NCBI Taxonomy" id="2949571"/>
    <lineage>
        <taxon>Bacteria</taxon>
        <taxon>Bacillati</taxon>
        <taxon>Cyanobacteriota</taxon>
        <taxon>Cyanophyceae</taxon>
        <taxon>Oscillatoriophycideae</taxon>
        <taxon>Aerosakkonematales</taxon>
        <taxon>Aerosakkonemataceae</taxon>
        <taxon>Aerosakkonema</taxon>
    </lineage>
</organism>
<keyword evidence="2" id="KW-1185">Reference proteome</keyword>
<dbReference type="InterPro" id="IPR047810">
    <property type="entry name" value="PatD-like"/>
</dbReference>
<accession>A0A926VKU7</accession>
<protein>
    <submittedName>
        <fullName evidence="1">Heterocyst frequency control protein PatD</fullName>
    </submittedName>
</protein>
<reference evidence="1" key="2">
    <citation type="submission" date="2020-08" db="EMBL/GenBank/DDBJ databases">
        <authorList>
            <person name="Chen M."/>
            <person name="Teng W."/>
            <person name="Zhao L."/>
            <person name="Hu C."/>
            <person name="Zhou Y."/>
            <person name="Han B."/>
            <person name="Song L."/>
            <person name="Shu W."/>
        </authorList>
    </citation>
    <scope>NUCLEOTIDE SEQUENCE</scope>
    <source>
        <strain evidence="1">FACHB-1375</strain>
    </source>
</reference>
<dbReference type="RefSeq" id="WP_190474069.1">
    <property type="nucleotide sequence ID" value="NZ_JACJPW010000131.1"/>
</dbReference>
<sequence>MLPQDISDRYQKFQLALERLEQIATEDNTDSAQLRDSFGTAQQIFQSQIASLSGDRPDSAILPRVQSYLTEIDKQMRLLLMDVMFLQAARRSETAQARLAQIRDRLHTLMEYCQALRQIENSDSTGRGKPA</sequence>
<dbReference type="Proteomes" id="UP000641646">
    <property type="component" value="Unassembled WGS sequence"/>
</dbReference>
<evidence type="ECO:0000313" key="1">
    <source>
        <dbReference type="EMBL" id="MBD2185599.1"/>
    </source>
</evidence>
<proteinExistence type="predicted"/>
<reference evidence="1" key="1">
    <citation type="journal article" date="2015" name="ISME J.">
        <title>Draft Genome Sequence of Streptomyces incarnatus NRRL8089, which Produces the Nucleoside Antibiotic Sinefungin.</title>
        <authorList>
            <person name="Oshima K."/>
            <person name="Hattori M."/>
            <person name="Shimizu H."/>
            <person name="Fukuda K."/>
            <person name="Nemoto M."/>
            <person name="Inagaki K."/>
            <person name="Tamura T."/>
        </authorList>
    </citation>
    <scope>NUCLEOTIDE SEQUENCE</scope>
    <source>
        <strain evidence="1">FACHB-1375</strain>
    </source>
</reference>
<evidence type="ECO:0000313" key="2">
    <source>
        <dbReference type="Proteomes" id="UP000641646"/>
    </source>
</evidence>
<comment type="caution">
    <text evidence="1">The sequence shown here is derived from an EMBL/GenBank/DDBJ whole genome shotgun (WGS) entry which is preliminary data.</text>
</comment>
<dbReference type="NCBIfam" id="NF037954">
    <property type="entry name" value="het_cyst_PatD"/>
    <property type="match status" value="1"/>
</dbReference>